<proteinExistence type="predicted"/>
<comment type="caution">
    <text evidence="2">The sequence shown here is derived from an EMBL/GenBank/DDBJ whole genome shotgun (WGS) entry which is preliminary data.</text>
</comment>
<evidence type="ECO:0000313" key="2">
    <source>
        <dbReference type="EMBL" id="EFO80264.1"/>
    </source>
</evidence>
<dbReference type="Proteomes" id="UP000054010">
    <property type="component" value="Unassembled WGS sequence"/>
</dbReference>
<sequence>MQKQPLNFELGLLGFVSQAPLHGYEIYRRMQATEALGLAWGLKQNQLYAELSRFEDEGYLSSSLEEQGARPPRKIFQLTAHGVLRYKVWLNSPVLSGRHFQREFPIKLYFAQQAGREVAQRLIAAQQGVCRDWLAALPARDESDLIHEFRHNQIDTMLAWLETCAELI</sequence>
<feature type="domain" description="Transcription regulator PadR N-terminal" evidence="1">
    <location>
        <begin position="12"/>
        <end position="82"/>
    </location>
</feature>
<dbReference type="EMBL" id="ADVR01000077">
    <property type="protein sequence ID" value="EFO80264.1"/>
    <property type="molecule type" value="Genomic_DNA"/>
</dbReference>
<dbReference type="AlphaFoldDB" id="E1IEW7"/>
<dbReference type="InterPro" id="IPR005149">
    <property type="entry name" value="Tscrpt_reg_PadR_N"/>
</dbReference>
<evidence type="ECO:0000313" key="3">
    <source>
        <dbReference type="Proteomes" id="UP000054010"/>
    </source>
</evidence>
<dbReference type="PANTHER" id="PTHR33169:SF27">
    <property type="entry name" value="TRANSCRIPTIONAL REGULATOR PADR FAMILY PROTEIN"/>
    <property type="match status" value="1"/>
</dbReference>
<dbReference type="eggNOG" id="COG1695">
    <property type="taxonomic scope" value="Bacteria"/>
</dbReference>
<dbReference type="InterPro" id="IPR052509">
    <property type="entry name" value="Metal_resp_DNA-bind_regulator"/>
</dbReference>
<organism evidence="2 3">
    <name type="scientific">Oscillochloris trichoides DG-6</name>
    <dbReference type="NCBI Taxonomy" id="765420"/>
    <lineage>
        <taxon>Bacteria</taxon>
        <taxon>Bacillati</taxon>
        <taxon>Chloroflexota</taxon>
        <taxon>Chloroflexia</taxon>
        <taxon>Chloroflexales</taxon>
        <taxon>Chloroflexineae</taxon>
        <taxon>Oscillochloridaceae</taxon>
        <taxon>Oscillochloris</taxon>
    </lineage>
</organism>
<evidence type="ECO:0000259" key="1">
    <source>
        <dbReference type="Pfam" id="PF03551"/>
    </source>
</evidence>
<dbReference type="SUPFAM" id="SSF46785">
    <property type="entry name" value="Winged helix' DNA-binding domain"/>
    <property type="match status" value="1"/>
</dbReference>
<dbReference type="Gene3D" id="1.10.10.10">
    <property type="entry name" value="Winged helix-like DNA-binding domain superfamily/Winged helix DNA-binding domain"/>
    <property type="match status" value="1"/>
</dbReference>
<dbReference type="InterPro" id="IPR036388">
    <property type="entry name" value="WH-like_DNA-bd_sf"/>
</dbReference>
<protein>
    <submittedName>
        <fullName evidence="2">PadR-like family transcriptional regulator</fullName>
    </submittedName>
</protein>
<reference evidence="2 3" key="1">
    <citation type="journal article" date="2011" name="J. Bacteriol.">
        <title>Draft genome sequence of the anoxygenic filamentous phototrophic bacterium Oscillochloris trichoides subsp. DG-6.</title>
        <authorList>
            <person name="Kuznetsov B.B."/>
            <person name="Ivanovsky R.N."/>
            <person name="Keppen O.I."/>
            <person name="Sukhacheva M.V."/>
            <person name="Bumazhkin B.K."/>
            <person name="Patutina E.O."/>
            <person name="Beletsky A.V."/>
            <person name="Mardanov A.V."/>
            <person name="Baslerov R.V."/>
            <person name="Panteleeva A.N."/>
            <person name="Kolganova T.V."/>
            <person name="Ravin N.V."/>
            <person name="Skryabin K.G."/>
        </authorList>
    </citation>
    <scope>NUCLEOTIDE SEQUENCE [LARGE SCALE GENOMIC DNA]</scope>
    <source>
        <strain evidence="2 3">DG-6</strain>
    </source>
</reference>
<gene>
    <name evidence="2" type="ORF">OSCT_1868</name>
</gene>
<dbReference type="InterPro" id="IPR036390">
    <property type="entry name" value="WH_DNA-bd_sf"/>
</dbReference>
<dbReference type="HOGENOM" id="CLU_089258_0_1_0"/>
<dbReference type="STRING" id="765420.OSCT_1868"/>
<name>E1IEW7_9CHLR</name>
<keyword evidence="3" id="KW-1185">Reference proteome</keyword>
<accession>E1IEW7</accession>
<dbReference type="PANTHER" id="PTHR33169">
    <property type="entry name" value="PADR-FAMILY TRANSCRIPTIONAL REGULATOR"/>
    <property type="match status" value="1"/>
</dbReference>
<dbReference type="Pfam" id="PF03551">
    <property type="entry name" value="PadR"/>
    <property type="match status" value="1"/>
</dbReference>